<dbReference type="Gene3D" id="2.10.260.10">
    <property type="match status" value="1"/>
</dbReference>
<accession>A0A382RZN9</accession>
<dbReference type="AlphaFoldDB" id="A0A382RZN9"/>
<dbReference type="EMBL" id="UINC01124755">
    <property type="protein sequence ID" value="SVD02121.1"/>
    <property type="molecule type" value="Genomic_DNA"/>
</dbReference>
<evidence type="ECO:0000259" key="1">
    <source>
        <dbReference type="PROSITE" id="PS51740"/>
    </source>
</evidence>
<dbReference type="SUPFAM" id="SSF89447">
    <property type="entry name" value="AbrB/MazE/MraZ-like"/>
    <property type="match status" value="1"/>
</dbReference>
<dbReference type="InterPro" id="IPR007159">
    <property type="entry name" value="SpoVT-AbrB_dom"/>
</dbReference>
<organism evidence="2">
    <name type="scientific">marine metagenome</name>
    <dbReference type="NCBI Taxonomy" id="408172"/>
    <lineage>
        <taxon>unclassified sequences</taxon>
        <taxon>metagenomes</taxon>
        <taxon>ecological metagenomes</taxon>
    </lineage>
</organism>
<dbReference type="InterPro" id="IPR037914">
    <property type="entry name" value="SpoVT-AbrB_sf"/>
</dbReference>
<reference evidence="2" key="1">
    <citation type="submission" date="2018-05" db="EMBL/GenBank/DDBJ databases">
        <authorList>
            <person name="Lanie J.A."/>
            <person name="Ng W.-L."/>
            <person name="Kazmierczak K.M."/>
            <person name="Andrzejewski T.M."/>
            <person name="Davidsen T.M."/>
            <person name="Wayne K.J."/>
            <person name="Tettelin H."/>
            <person name="Glass J.I."/>
            <person name="Rusch D."/>
            <person name="Podicherti R."/>
            <person name="Tsui H.-C.T."/>
            <person name="Winkler M.E."/>
        </authorList>
    </citation>
    <scope>NUCLEOTIDE SEQUENCE</scope>
</reference>
<dbReference type="PROSITE" id="PS51740">
    <property type="entry name" value="SPOVT_ABRB"/>
    <property type="match status" value="1"/>
</dbReference>
<name>A0A382RZN9_9ZZZZ</name>
<dbReference type="GO" id="GO:0003677">
    <property type="term" value="F:DNA binding"/>
    <property type="evidence" value="ECO:0007669"/>
    <property type="project" value="InterPro"/>
</dbReference>
<protein>
    <recommendedName>
        <fullName evidence="1">SpoVT-AbrB domain-containing protein</fullName>
    </recommendedName>
</protein>
<feature type="domain" description="SpoVT-AbrB" evidence="1">
    <location>
        <begin position="2"/>
        <end position="46"/>
    </location>
</feature>
<gene>
    <name evidence="2" type="ORF">METZ01_LOCUS354975</name>
</gene>
<sequence>MAQIIRIGNSQGIRIPKPIIELTNLEGQELEFTVLNEGLLITPEKKPRAGWSLKSNRENAKTSWRW</sequence>
<dbReference type="SMART" id="SM00966">
    <property type="entry name" value="SpoVT_AbrB"/>
    <property type="match status" value="1"/>
</dbReference>
<evidence type="ECO:0000313" key="2">
    <source>
        <dbReference type="EMBL" id="SVD02121.1"/>
    </source>
</evidence>
<proteinExistence type="predicted"/>
<dbReference type="Pfam" id="PF04014">
    <property type="entry name" value="MazE_antitoxin"/>
    <property type="match status" value="1"/>
</dbReference>